<feature type="compositionally biased region" description="Basic residues" evidence="1">
    <location>
        <begin position="47"/>
        <end position="58"/>
    </location>
</feature>
<evidence type="ECO:0000256" key="2">
    <source>
        <dbReference type="SAM" id="SignalP"/>
    </source>
</evidence>
<dbReference type="Proteomes" id="UP000008068">
    <property type="component" value="Unassembled WGS sequence"/>
</dbReference>
<gene>
    <name evidence="4" type="ORF">CAEBREN_28902</name>
</gene>
<dbReference type="InParanoid" id="G0MEH8"/>
<sequence>MRLLWTLSMFLVVAFHASGIVIGGDHSHSYDSSSSSSSDSSDESRGGKHHHHHHHSGKGGHGGGRGGHGGGRGGHGGNGRPPGRPPRPASTPAPEPKCEPGWTLFKRQMGSWCIQLYPGAVGQADAENACRSVGAVLSSVENAEERATISSIGMNMMLPTGWKFGTIRTGTKRDAIGSPWYTTDQFTTGMGGVVWSPAEPNNGYWMGRPNNCALLWLWVPGGKQEGQRIYGTFFAMECLTSPPDRWRGFVCGKKAT</sequence>
<evidence type="ECO:0000313" key="4">
    <source>
        <dbReference type="EMBL" id="EGT52091.1"/>
    </source>
</evidence>
<dbReference type="EMBL" id="GL379791">
    <property type="protein sequence ID" value="EGT52091.1"/>
    <property type="molecule type" value="Genomic_DNA"/>
</dbReference>
<dbReference type="InterPro" id="IPR016187">
    <property type="entry name" value="CTDL_fold"/>
</dbReference>
<dbReference type="HOGENOM" id="CLU_058687_2_0_1"/>
<protein>
    <recommendedName>
        <fullName evidence="3">C-type lectin domain-containing protein</fullName>
    </recommendedName>
</protein>
<feature type="compositionally biased region" description="Pro residues" evidence="1">
    <location>
        <begin position="82"/>
        <end position="95"/>
    </location>
</feature>
<dbReference type="InterPro" id="IPR016186">
    <property type="entry name" value="C-type_lectin-like/link_sf"/>
</dbReference>
<dbReference type="STRING" id="135651.G0MEH8"/>
<dbReference type="Gene3D" id="3.10.100.10">
    <property type="entry name" value="Mannose-Binding Protein A, subunit A"/>
    <property type="match status" value="1"/>
</dbReference>
<dbReference type="FunCoup" id="G0MEH8">
    <property type="interactions" value="8"/>
</dbReference>
<organism evidence="5">
    <name type="scientific">Caenorhabditis brenneri</name>
    <name type="common">Nematode worm</name>
    <dbReference type="NCBI Taxonomy" id="135651"/>
    <lineage>
        <taxon>Eukaryota</taxon>
        <taxon>Metazoa</taxon>
        <taxon>Ecdysozoa</taxon>
        <taxon>Nematoda</taxon>
        <taxon>Chromadorea</taxon>
        <taxon>Rhabditida</taxon>
        <taxon>Rhabditina</taxon>
        <taxon>Rhabditomorpha</taxon>
        <taxon>Rhabditoidea</taxon>
        <taxon>Rhabditidae</taxon>
        <taxon>Peloderinae</taxon>
        <taxon>Caenorhabditis</taxon>
    </lineage>
</organism>
<dbReference type="AlphaFoldDB" id="G0MEH8"/>
<dbReference type="eggNOG" id="KOG4297">
    <property type="taxonomic scope" value="Eukaryota"/>
</dbReference>
<dbReference type="PANTHER" id="PTHR47517:SF2">
    <property type="entry name" value="C-TYPE LECTIN DOMAIN-CONTAINING PROTEIN"/>
    <property type="match status" value="1"/>
</dbReference>
<feature type="signal peptide" evidence="2">
    <location>
        <begin position="1"/>
        <end position="19"/>
    </location>
</feature>
<dbReference type="SUPFAM" id="SSF56436">
    <property type="entry name" value="C-type lectin-like"/>
    <property type="match status" value="1"/>
</dbReference>
<dbReference type="CDD" id="cd00037">
    <property type="entry name" value="CLECT"/>
    <property type="match status" value="1"/>
</dbReference>
<accession>G0MEH8</accession>
<dbReference type="InterPro" id="IPR001304">
    <property type="entry name" value="C-type_lectin-like"/>
</dbReference>
<keyword evidence="2" id="KW-0732">Signal</keyword>
<dbReference type="OrthoDB" id="5815940at2759"/>
<feature type="compositionally biased region" description="Low complexity" evidence="1">
    <location>
        <begin position="30"/>
        <end position="39"/>
    </location>
</feature>
<dbReference type="PANTHER" id="PTHR47517">
    <property type="entry name" value="C-TYPE LECTIN-RELATED"/>
    <property type="match status" value="1"/>
</dbReference>
<evidence type="ECO:0000313" key="5">
    <source>
        <dbReference type="Proteomes" id="UP000008068"/>
    </source>
</evidence>
<name>G0MEH8_CAEBE</name>
<reference evidence="5" key="1">
    <citation type="submission" date="2011-07" db="EMBL/GenBank/DDBJ databases">
        <authorList>
            <consortium name="Caenorhabditis brenneri Sequencing and Analysis Consortium"/>
            <person name="Wilson R.K."/>
        </authorList>
    </citation>
    <scope>NUCLEOTIDE SEQUENCE [LARGE SCALE GENOMIC DNA]</scope>
    <source>
        <strain evidence="5">PB2801</strain>
    </source>
</reference>
<evidence type="ECO:0000259" key="3">
    <source>
        <dbReference type="SMART" id="SM00034"/>
    </source>
</evidence>
<dbReference type="SMART" id="SM00034">
    <property type="entry name" value="CLECT"/>
    <property type="match status" value="1"/>
</dbReference>
<proteinExistence type="predicted"/>
<feature type="region of interest" description="Disordered" evidence="1">
    <location>
        <begin position="27"/>
        <end position="101"/>
    </location>
</feature>
<feature type="domain" description="C-type lectin" evidence="3">
    <location>
        <begin position="98"/>
        <end position="252"/>
    </location>
</feature>
<feature type="compositionally biased region" description="Gly residues" evidence="1">
    <location>
        <begin position="59"/>
        <end position="80"/>
    </location>
</feature>
<keyword evidence="5" id="KW-1185">Reference proteome</keyword>
<feature type="chain" id="PRO_5003403375" description="C-type lectin domain-containing protein" evidence="2">
    <location>
        <begin position="20"/>
        <end position="256"/>
    </location>
</feature>
<evidence type="ECO:0000256" key="1">
    <source>
        <dbReference type="SAM" id="MobiDB-lite"/>
    </source>
</evidence>